<feature type="compositionally biased region" description="Basic and acidic residues" evidence="1">
    <location>
        <begin position="102"/>
        <end position="135"/>
    </location>
</feature>
<dbReference type="Pfam" id="PF06371">
    <property type="entry name" value="Drf_GBD"/>
    <property type="match status" value="1"/>
</dbReference>
<keyword evidence="4" id="KW-1185">Reference proteome</keyword>
<feature type="region of interest" description="Disordered" evidence="1">
    <location>
        <begin position="38"/>
        <end position="287"/>
    </location>
</feature>
<dbReference type="Proteomes" id="UP001164746">
    <property type="component" value="Chromosome 3"/>
</dbReference>
<dbReference type="Gene3D" id="1.25.10.10">
    <property type="entry name" value="Leucine-rich Repeat Variant"/>
    <property type="match status" value="1"/>
</dbReference>
<feature type="compositionally biased region" description="Basic and acidic residues" evidence="1">
    <location>
        <begin position="192"/>
        <end position="212"/>
    </location>
</feature>
<organism evidence="3 4">
    <name type="scientific">Mya arenaria</name>
    <name type="common">Soft-shell clam</name>
    <dbReference type="NCBI Taxonomy" id="6604"/>
    <lineage>
        <taxon>Eukaryota</taxon>
        <taxon>Metazoa</taxon>
        <taxon>Spiralia</taxon>
        <taxon>Lophotrochozoa</taxon>
        <taxon>Mollusca</taxon>
        <taxon>Bivalvia</taxon>
        <taxon>Autobranchia</taxon>
        <taxon>Heteroconchia</taxon>
        <taxon>Euheterodonta</taxon>
        <taxon>Imparidentia</taxon>
        <taxon>Neoheterodontei</taxon>
        <taxon>Myida</taxon>
        <taxon>Myoidea</taxon>
        <taxon>Myidae</taxon>
        <taxon>Mya</taxon>
    </lineage>
</organism>
<dbReference type="InterPro" id="IPR011989">
    <property type="entry name" value="ARM-like"/>
</dbReference>
<dbReference type="PANTHER" id="PTHR46345">
    <property type="entry name" value="INVERTED FORMIN-2"/>
    <property type="match status" value="1"/>
</dbReference>
<feature type="compositionally biased region" description="Basic and acidic residues" evidence="1">
    <location>
        <begin position="173"/>
        <end position="183"/>
    </location>
</feature>
<feature type="compositionally biased region" description="Basic and acidic residues" evidence="1">
    <location>
        <begin position="46"/>
        <end position="66"/>
    </location>
</feature>
<dbReference type="PANTHER" id="PTHR46345:SF8">
    <property type="entry name" value="FORMIN 3, ISOFORM B"/>
    <property type="match status" value="1"/>
</dbReference>
<gene>
    <name evidence="3" type="ORF">MAR_022393</name>
</gene>
<accession>A0ABY7DNT2</accession>
<evidence type="ECO:0000313" key="3">
    <source>
        <dbReference type="EMBL" id="WAQ98020.1"/>
    </source>
</evidence>
<dbReference type="InterPro" id="IPR016024">
    <property type="entry name" value="ARM-type_fold"/>
</dbReference>
<feature type="compositionally biased region" description="Basic and acidic residues" evidence="1">
    <location>
        <begin position="142"/>
        <end position="165"/>
    </location>
</feature>
<evidence type="ECO:0000256" key="1">
    <source>
        <dbReference type="SAM" id="MobiDB-lite"/>
    </source>
</evidence>
<evidence type="ECO:0000259" key="2">
    <source>
        <dbReference type="SMART" id="SM01140"/>
    </source>
</evidence>
<protein>
    <submittedName>
        <fullName evidence="3">INF2-like protein</fullName>
    </submittedName>
</protein>
<dbReference type="SMART" id="SM01140">
    <property type="entry name" value="Drf_GBD"/>
    <property type="match status" value="1"/>
</dbReference>
<sequence>MSFYPRMASLLRKITTKDKKRGQNKKRSSWLNCSCVASPDTDDIKEESRPLDKKKIKEDQLEDNAKDMGAAESKRTFSDEVLNMPVKFGEEPQRKSSKKVKNGKEGSVKVSNDIEKSHVDNVNAEVHDNRDYGDKDVDETEEIKSPKKDESGVNNDKKDDSKTDSDSSSYESCSDKENEDIKKGKAWKKSREKAESKVKANDETEKDRKNTDSTDGIEVTVVDRSDGFEQTGVCNSDIDSDRGEDDHDNDTPSDENGDTSAAQNNDTPDDDSNIEKAKSTKSRNPLQKMQSRIMDAISFQHFDSITPEVVIDIMKTNPTLKFLASLNSRLKKNDKDWNREFLDREGGDTLLDLVETLGVRRVVVLADAMLLLECVSCVKTLMNSKMGLAYLVEHGDSLTRLVRGQHKKA</sequence>
<evidence type="ECO:0000313" key="4">
    <source>
        <dbReference type="Proteomes" id="UP001164746"/>
    </source>
</evidence>
<reference evidence="3" key="1">
    <citation type="submission" date="2022-11" db="EMBL/GenBank/DDBJ databases">
        <title>Centuries of genome instability and evolution in soft-shell clam transmissible cancer (bioRxiv).</title>
        <authorList>
            <person name="Hart S.F.M."/>
            <person name="Yonemitsu M.A."/>
            <person name="Giersch R.M."/>
            <person name="Beal B.F."/>
            <person name="Arriagada G."/>
            <person name="Davis B.W."/>
            <person name="Ostrander E.A."/>
            <person name="Goff S.P."/>
            <person name="Metzger M.J."/>
        </authorList>
    </citation>
    <scope>NUCLEOTIDE SEQUENCE</scope>
    <source>
        <strain evidence="3">MELC-2E11</strain>
        <tissue evidence="3">Siphon/mantle</tissue>
    </source>
</reference>
<dbReference type="InterPro" id="IPR010473">
    <property type="entry name" value="GTPase-bd"/>
</dbReference>
<feature type="domain" description="Formin GTPase-binding" evidence="2">
    <location>
        <begin position="47"/>
        <end position="404"/>
    </location>
</feature>
<feature type="compositionally biased region" description="Acidic residues" evidence="1">
    <location>
        <begin position="246"/>
        <end position="257"/>
    </location>
</feature>
<name>A0ABY7DNT2_MYAAR</name>
<proteinExistence type="predicted"/>
<dbReference type="EMBL" id="CP111014">
    <property type="protein sequence ID" value="WAQ98020.1"/>
    <property type="molecule type" value="Genomic_DNA"/>
</dbReference>
<dbReference type="SUPFAM" id="SSF48371">
    <property type="entry name" value="ARM repeat"/>
    <property type="match status" value="1"/>
</dbReference>